<dbReference type="GO" id="GO:0005886">
    <property type="term" value="C:plasma membrane"/>
    <property type="evidence" value="ECO:0007669"/>
    <property type="project" value="UniProtKB-SubCell"/>
</dbReference>
<evidence type="ECO:0000256" key="4">
    <source>
        <dbReference type="ARBA" id="ARBA00023157"/>
    </source>
</evidence>
<feature type="domain" description="Thioredoxin" evidence="6">
    <location>
        <begin position="36"/>
        <end position="173"/>
    </location>
</feature>
<evidence type="ECO:0000256" key="1">
    <source>
        <dbReference type="ARBA" id="ARBA00004383"/>
    </source>
</evidence>
<dbReference type="GO" id="GO:0015036">
    <property type="term" value="F:disulfide oxidoreductase activity"/>
    <property type="evidence" value="ECO:0007669"/>
    <property type="project" value="InterPro"/>
</dbReference>
<dbReference type="PANTHER" id="PTHR42852:SF6">
    <property type="entry name" value="THIOL:DISULFIDE INTERCHANGE PROTEIN DSBE"/>
    <property type="match status" value="1"/>
</dbReference>
<dbReference type="InterPro" id="IPR013766">
    <property type="entry name" value="Thioredoxin_domain"/>
</dbReference>
<dbReference type="InterPro" id="IPR013740">
    <property type="entry name" value="Redoxin"/>
</dbReference>
<dbReference type="AlphaFoldDB" id="A0A510I4W1"/>
<organism evidence="7 8">
    <name type="scientific">Vibrio rotiferianus</name>
    <dbReference type="NCBI Taxonomy" id="190895"/>
    <lineage>
        <taxon>Bacteria</taxon>
        <taxon>Pseudomonadati</taxon>
        <taxon>Pseudomonadota</taxon>
        <taxon>Gammaproteobacteria</taxon>
        <taxon>Vibrionales</taxon>
        <taxon>Vibrionaceae</taxon>
        <taxon>Vibrio</taxon>
    </lineage>
</organism>
<dbReference type="GO" id="GO:0017004">
    <property type="term" value="P:cytochrome complex assembly"/>
    <property type="evidence" value="ECO:0007669"/>
    <property type="project" value="UniProtKB-KW"/>
</dbReference>
<dbReference type="PANTHER" id="PTHR42852">
    <property type="entry name" value="THIOL:DISULFIDE INTERCHANGE PROTEIN DSBE"/>
    <property type="match status" value="1"/>
</dbReference>
<gene>
    <name evidence="7" type="ORF">VroAM7_12200</name>
</gene>
<evidence type="ECO:0000256" key="5">
    <source>
        <dbReference type="ARBA" id="ARBA00023284"/>
    </source>
</evidence>
<dbReference type="GO" id="GO:0030288">
    <property type="term" value="C:outer membrane-bounded periplasmic space"/>
    <property type="evidence" value="ECO:0007669"/>
    <property type="project" value="InterPro"/>
</dbReference>
<dbReference type="EMBL" id="AP019798">
    <property type="protein sequence ID" value="BBL88567.1"/>
    <property type="molecule type" value="Genomic_DNA"/>
</dbReference>
<sequence length="176" mass="19675">MMNPSHKLAILAGAIAVFSVTSYLSLADRPNVETTKNRVVYVPSFEADSLATTDVLTEKLFAEHDLQILNVWASWCGVCKREHDELLSLSRAGVPIIGLNYRDQSHAAQEYLAREGNPYAKVIFDPKGELGIDLGIIGTPETYLIDQEGQILIKYRGEINKDKWNAIFSKFFDISI</sequence>
<dbReference type="Proteomes" id="UP000315115">
    <property type="component" value="Chromosome 1"/>
</dbReference>
<reference evidence="8" key="1">
    <citation type="submission" date="2019-07" db="EMBL/GenBank/DDBJ databases">
        <title>Complete Genome Sequences of Vibrion rotiferianus strain AM7.</title>
        <authorList>
            <person name="Miyazaki K."/>
            <person name="Wiseschart A."/>
            <person name="Pootanakit K."/>
            <person name="Ishimori K."/>
            <person name="Kitahara K."/>
        </authorList>
    </citation>
    <scope>NUCLEOTIDE SEQUENCE [LARGE SCALE GENOMIC DNA]</scope>
    <source>
        <strain evidence="8">AM7</strain>
    </source>
</reference>
<proteinExistence type="inferred from homology"/>
<evidence type="ECO:0000259" key="6">
    <source>
        <dbReference type="PROSITE" id="PS51352"/>
    </source>
</evidence>
<dbReference type="InterPro" id="IPR004799">
    <property type="entry name" value="Periplasmic_diS_OxRdtase_DsbE"/>
</dbReference>
<keyword evidence="3" id="KW-0201">Cytochrome c-type biogenesis</keyword>
<protein>
    <submittedName>
        <fullName evidence="7">Thiol:disulfide interchange protein DsbE</fullName>
    </submittedName>
</protein>
<dbReference type="PROSITE" id="PS51352">
    <property type="entry name" value="THIOREDOXIN_2"/>
    <property type="match status" value="1"/>
</dbReference>
<dbReference type="NCBIfam" id="TIGR00385">
    <property type="entry name" value="dsbE"/>
    <property type="match status" value="1"/>
</dbReference>
<accession>A0A510I4W1</accession>
<evidence type="ECO:0000256" key="2">
    <source>
        <dbReference type="ARBA" id="ARBA00007758"/>
    </source>
</evidence>
<dbReference type="InterPro" id="IPR050553">
    <property type="entry name" value="Thioredoxin_ResA/DsbE_sf"/>
</dbReference>
<comment type="similarity">
    <text evidence="2">Belongs to the thioredoxin family. DsbE subfamily.</text>
</comment>
<keyword evidence="4" id="KW-1015">Disulfide bond</keyword>
<name>A0A510I4W1_9VIBR</name>
<evidence type="ECO:0000313" key="7">
    <source>
        <dbReference type="EMBL" id="BBL88567.1"/>
    </source>
</evidence>
<keyword evidence="5" id="KW-0676">Redox-active center</keyword>
<evidence type="ECO:0000256" key="3">
    <source>
        <dbReference type="ARBA" id="ARBA00022748"/>
    </source>
</evidence>
<dbReference type="Pfam" id="PF08534">
    <property type="entry name" value="Redoxin"/>
    <property type="match status" value="1"/>
</dbReference>
<dbReference type="InterPro" id="IPR036249">
    <property type="entry name" value="Thioredoxin-like_sf"/>
</dbReference>
<dbReference type="SUPFAM" id="SSF52833">
    <property type="entry name" value="Thioredoxin-like"/>
    <property type="match status" value="1"/>
</dbReference>
<evidence type="ECO:0000313" key="8">
    <source>
        <dbReference type="Proteomes" id="UP000315115"/>
    </source>
</evidence>
<dbReference type="Gene3D" id="3.40.30.10">
    <property type="entry name" value="Glutaredoxin"/>
    <property type="match status" value="1"/>
</dbReference>
<comment type="subcellular location">
    <subcellularLocation>
        <location evidence="1">Cell inner membrane</location>
        <topology evidence="1">Single-pass membrane protein</topology>
        <orientation evidence="1">Periplasmic side</orientation>
    </subcellularLocation>
</comment>